<evidence type="ECO:0000313" key="9">
    <source>
        <dbReference type="EMBL" id="BFD46698.1"/>
    </source>
</evidence>
<dbReference type="InterPro" id="IPR003382">
    <property type="entry name" value="Flavoprotein"/>
</dbReference>
<feature type="binding site" evidence="7">
    <location>
        <begin position="15"/>
        <end position="17"/>
    </location>
    <ligand>
        <name>FMN</name>
        <dbReference type="ChEBI" id="CHEBI:58210"/>
    </ligand>
</feature>
<feature type="binding site" evidence="7">
    <location>
        <position position="157"/>
    </location>
    <ligand>
        <name>dimethylallyl phosphate</name>
        <dbReference type="ChEBI" id="CHEBI:88052"/>
    </ligand>
</feature>
<dbReference type="AlphaFoldDB" id="A0AAT9GA13"/>
<dbReference type="EMBL" id="AP029170">
    <property type="protein sequence ID" value="BFD46698.1"/>
    <property type="molecule type" value="Genomic_DNA"/>
</dbReference>
<sequence length="195" mass="21631">MTSDNKKKLLVAISGASGAIYGIRLLEILRQINIESHLIISKSAHLTILHETNYSIEQVKDLADYCYNLSDIGARVACGAFRTFGMIIAPCSMRTLASIAGSIENNLISRAAGVTLKERRKLVLMIRETPLHLGHLENMLKVTNYGGIIAPPVPAFYSLPKTLDDMINYSISRVLDIFDINTDLIKRWDGMPTKI</sequence>
<gene>
    <name evidence="7" type="primary">ubiX</name>
    <name evidence="9" type="ORF">DMENIID0002_13440</name>
</gene>
<dbReference type="Gene3D" id="3.40.50.1950">
    <property type="entry name" value="Flavin prenyltransferase-like"/>
    <property type="match status" value="1"/>
</dbReference>
<dbReference type="HAMAP" id="MF_01984">
    <property type="entry name" value="ubiX_pad"/>
    <property type="match status" value="1"/>
</dbReference>
<dbReference type="Pfam" id="PF02441">
    <property type="entry name" value="Flavoprotein"/>
    <property type="match status" value="1"/>
</dbReference>
<keyword evidence="3 7" id="KW-0288">FMN</keyword>
<dbReference type="SUPFAM" id="SSF52507">
    <property type="entry name" value="Homo-oligomeric flavin-containing Cys decarboxylases, HFCD"/>
    <property type="match status" value="1"/>
</dbReference>
<dbReference type="GO" id="GO:0106141">
    <property type="term" value="F:flavin prenyltransferase activity"/>
    <property type="evidence" value="ECO:0007669"/>
    <property type="project" value="UniProtKB-EC"/>
</dbReference>
<evidence type="ECO:0000256" key="4">
    <source>
        <dbReference type="ARBA" id="ARBA00022679"/>
    </source>
</evidence>
<comment type="caution">
    <text evidence="7">Lacks conserved residue(s) required for the propagation of feature annotation.</text>
</comment>
<dbReference type="PANTHER" id="PTHR43374:SF1">
    <property type="entry name" value="FLAVIN PRENYLTRANSFERASE PAD1, MITOCHONDRIAL"/>
    <property type="match status" value="1"/>
</dbReference>
<evidence type="ECO:0000256" key="2">
    <source>
        <dbReference type="ARBA" id="ARBA00022630"/>
    </source>
</evidence>
<organism evidence="9">
    <name type="scientific">Candidatus Tisiphia endosymbiont of Sergentomyia squamirostris</name>
    <dbReference type="NCBI Taxonomy" id="3113639"/>
    <lineage>
        <taxon>Bacteria</taxon>
        <taxon>Pseudomonadati</taxon>
        <taxon>Pseudomonadota</taxon>
        <taxon>Alphaproteobacteria</taxon>
        <taxon>Rickettsiales</taxon>
        <taxon>Rickettsiaceae</taxon>
        <taxon>Rickettsieae</taxon>
        <taxon>Candidatus Tisiphia</taxon>
    </lineage>
</organism>
<feature type="binding site" evidence="7">
    <location>
        <position position="173"/>
    </location>
    <ligand>
        <name>dimethylallyl phosphate</name>
        <dbReference type="ChEBI" id="CHEBI:88052"/>
    </ligand>
</feature>
<feature type="domain" description="Flavoprotein" evidence="8">
    <location>
        <begin position="7"/>
        <end position="174"/>
    </location>
</feature>
<comment type="catalytic activity">
    <reaction evidence="5 7">
        <text>dimethylallyl phosphate + FMNH2 = prenylated FMNH2 + phosphate</text>
        <dbReference type="Rhea" id="RHEA:37743"/>
        <dbReference type="ChEBI" id="CHEBI:43474"/>
        <dbReference type="ChEBI" id="CHEBI:57618"/>
        <dbReference type="ChEBI" id="CHEBI:87467"/>
        <dbReference type="ChEBI" id="CHEBI:88052"/>
        <dbReference type="EC" id="2.5.1.129"/>
    </reaction>
</comment>
<keyword evidence="1 7" id="KW-0637">Prenyltransferase</keyword>
<feature type="binding site" evidence="7">
    <location>
        <position position="127"/>
    </location>
    <ligand>
        <name>FMN</name>
        <dbReference type="ChEBI" id="CHEBI:58210"/>
    </ligand>
</feature>
<feature type="binding site" evidence="7">
    <location>
        <position position="41"/>
    </location>
    <ligand>
        <name>FMN</name>
        <dbReference type="ChEBI" id="CHEBI:58210"/>
    </ligand>
</feature>
<dbReference type="GO" id="GO:0016831">
    <property type="term" value="F:carboxy-lyase activity"/>
    <property type="evidence" value="ECO:0007669"/>
    <property type="project" value="TreeGrafter"/>
</dbReference>
<evidence type="ECO:0000256" key="7">
    <source>
        <dbReference type="HAMAP-Rule" id="MF_01984"/>
    </source>
</evidence>
<evidence type="ECO:0000256" key="3">
    <source>
        <dbReference type="ARBA" id="ARBA00022643"/>
    </source>
</evidence>
<dbReference type="InterPro" id="IPR036551">
    <property type="entry name" value="Flavin_trans-like"/>
</dbReference>
<proteinExistence type="inferred from homology"/>
<evidence type="ECO:0000256" key="6">
    <source>
        <dbReference type="ARBA" id="ARBA00060793"/>
    </source>
</evidence>
<evidence type="ECO:0000256" key="1">
    <source>
        <dbReference type="ARBA" id="ARBA00022602"/>
    </source>
</evidence>
<reference evidence="9" key="1">
    <citation type="submission" date="2024-01" db="EMBL/GenBank/DDBJ databases">
        <title>Sequencing the genomes of a sandfly, Sergentomyia squamirostris, and its two endosymbionts.</title>
        <authorList>
            <person name="Itokawa K."/>
            <person name="Sanjoba C."/>
        </authorList>
    </citation>
    <scope>NUCLEOTIDE SEQUENCE</scope>
    <source>
        <strain evidence="9">RiSSQ</strain>
    </source>
</reference>
<dbReference type="InterPro" id="IPR004507">
    <property type="entry name" value="UbiX-like"/>
</dbReference>
<comment type="similarity">
    <text evidence="6 7">Belongs to the UbiX/PAD1 family.</text>
</comment>
<accession>A0AAT9GA13</accession>
<dbReference type="PANTHER" id="PTHR43374">
    <property type="entry name" value="FLAVIN PRENYLTRANSFERASE"/>
    <property type="match status" value="1"/>
</dbReference>
<protein>
    <recommendedName>
        <fullName evidence="7">Flavin prenyltransferase UbiX</fullName>
        <ecNumber evidence="7">2.5.1.129</ecNumber>
    </recommendedName>
</protein>
<dbReference type="NCBIfam" id="TIGR00421">
    <property type="entry name" value="ubiX_pad"/>
    <property type="match status" value="1"/>
</dbReference>
<feature type="binding site" evidence="7">
    <location>
        <begin position="92"/>
        <end position="95"/>
    </location>
    <ligand>
        <name>FMN</name>
        <dbReference type="ChEBI" id="CHEBI:58210"/>
    </ligand>
</feature>
<evidence type="ECO:0000259" key="8">
    <source>
        <dbReference type="Pfam" id="PF02441"/>
    </source>
</evidence>
<comment type="function">
    <text evidence="7">Flavin prenyltransferase that catalyzes the synthesis of the prenylated FMN cofactor (prenyl-FMN) for 4-hydroxy-3-polyprenylbenzoic acid decarboxylase UbiD. The prenyltransferase is metal-independent and links a dimethylallyl moiety from dimethylallyl monophosphate (DMAP) to the flavin N5 and C6 atoms of FMN.</text>
</comment>
<dbReference type="NCBIfam" id="NF004685">
    <property type="entry name" value="PRK06029.1"/>
    <property type="match status" value="1"/>
</dbReference>
<name>A0AAT9GA13_9RICK</name>
<evidence type="ECO:0000256" key="5">
    <source>
        <dbReference type="ARBA" id="ARBA00050612"/>
    </source>
</evidence>
<dbReference type="EC" id="2.5.1.129" evidence="7"/>
<keyword evidence="4 7" id="KW-0808">Transferase</keyword>
<keyword evidence="2 7" id="KW-0285">Flavoprotein</keyword>
<dbReference type="FunFam" id="3.40.50.1950:FF:000001">
    <property type="entry name" value="Flavin prenyltransferase UbiX"/>
    <property type="match status" value="1"/>
</dbReference>